<accession>A0ABQ5DGK7</accession>
<proteinExistence type="predicted"/>
<sequence length="208" mass="22676">MESECLSDSTQSVRSPANPQSFAYFSFLLAVHVVGIITFLLGAVPPLLVKDHGGFFTILIIVSGSTAVLVSGILILASLLLPSWINDIHYTILKTTGSFSEIVLPFSFGALVFAPLGEDLYYTPLCNHRDEALNYGYNDVLVTQNGQTIPNVGVYLPDSVFSHGQLYVALSKGIPRATTKVLVKPEKEFGQEGVYTSNVVYQEVLRDE</sequence>
<reference evidence="2" key="1">
    <citation type="journal article" date="2022" name="Int. J. Mol. Sci.">
        <title>Draft Genome of Tanacetum Coccineum: Genomic Comparison of Closely Related Tanacetum-Family Plants.</title>
        <authorList>
            <person name="Yamashiro T."/>
            <person name="Shiraishi A."/>
            <person name="Nakayama K."/>
            <person name="Satake H."/>
        </authorList>
    </citation>
    <scope>NUCLEOTIDE SEQUENCE</scope>
</reference>
<keyword evidence="1" id="KW-0472">Membrane</keyword>
<keyword evidence="3" id="KW-1185">Reference proteome</keyword>
<evidence type="ECO:0000256" key="1">
    <source>
        <dbReference type="SAM" id="Phobius"/>
    </source>
</evidence>
<evidence type="ECO:0000313" key="2">
    <source>
        <dbReference type="EMBL" id="GJT35934.1"/>
    </source>
</evidence>
<keyword evidence="1" id="KW-0812">Transmembrane</keyword>
<protein>
    <submittedName>
        <fullName evidence="2">Uncharacterized protein</fullName>
    </submittedName>
</protein>
<organism evidence="2 3">
    <name type="scientific">Tanacetum coccineum</name>
    <dbReference type="NCBI Taxonomy" id="301880"/>
    <lineage>
        <taxon>Eukaryota</taxon>
        <taxon>Viridiplantae</taxon>
        <taxon>Streptophyta</taxon>
        <taxon>Embryophyta</taxon>
        <taxon>Tracheophyta</taxon>
        <taxon>Spermatophyta</taxon>
        <taxon>Magnoliopsida</taxon>
        <taxon>eudicotyledons</taxon>
        <taxon>Gunneridae</taxon>
        <taxon>Pentapetalae</taxon>
        <taxon>asterids</taxon>
        <taxon>campanulids</taxon>
        <taxon>Asterales</taxon>
        <taxon>Asteraceae</taxon>
        <taxon>Asteroideae</taxon>
        <taxon>Anthemideae</taxon>
        <taxon>Anthemidinae</taxon>
        <taxon>Tanacetum</taxon>
    </lineage>
</organism>
<dbReference type="EMBL" id="BQNB010015093">
    <property type="protein sequence ID" value="GJT35934.1"/>
    <property type="molecule type" value="Genomic_DNA"/>
</dbReference>
<feature type="transmembrane region" description="Helical" evidence="1">
    <location>
        <begin position="55"/>
        <end position="81"/>
    </location>
</feature>
<evidence type="ECO:0000313" key="3">
    <source>
        <dbReference type="Proteomes" id="UP001151760"/>
    </source>
</evidence>
<dbReference type="Proteomes" id="UP001151760">
    <property type="component" value="Unassembled WGS sequence"/>
</dbReference>
<gene>
    <name evidence="2" type="ORF">Tco_0926353</name>
</gene>
<feature type="transmembrane region" description="Helical" evidence="1">
    <location>
        <begin position="21"/>
        <end position="43"/>
    </location>
</feature>
<comment type="caution">
    <text evidence="2">The sequence shown here is derived from an EMBL/GenBank/DDBJ whole genome shotgun (WGS) entry which is preliminary data.</text>
</comment>
<keyword evidence="1" id="KW-1133">Transmembrane helix</keyword>
<name>A0ABQ5DGK7_9ASTR</name>
<reference evidence="2" key="2">
    <citation type="submission" date="2022-01" db="EMBL/GenBank/DDBJ databases">
        <authorList>
            <person name="Yamashiro T."/>
            <person name="Shiraishi A."/>
            <person name="Satake H."/>
            <person name="Nakayama K."/>
        </authorList>
    </citation>
    <scope>NUCLEOTIDE SEQUENCE</scope>
</reference>